<keyword evidence="2" id="KW-1185">Reference proteome</keyword>
<gene>
    <name evidence="1" type="ORF">Pmar_PMAR028833</name>
</gene>
<organism evidence="2">
    <name type="scientific">Perkinsus marinus (strain ATCC 50983 / TXsc)</name>
    <dbReference type="NCBI Taxonomy" id="423536"/>
    <lineage>
        <taxon>Eukaryota</taxon>
        <taxon>Sar</taxon>
        <taxon>Alveolata</taxon>
        <taxon>Perkinsozoa</taxon>
        <taxon>Perkinsea</taxon>
        <taxon>Perkinsida</taxon>
        <taxon>Perkinsidae</taxon>
        <taxon>Perkinsus</taxon>
    </lineage>
</organism>
<sequence length="51" mass="5965">MSVGNFIATSRSVEQILWEEVPAEWKRAGVEYRTFLLTHGYYFIAFGRSSY</sequence>
<accession>C5LGM6</accession>
<dbReference type="EMBL" id="GG681867">
    <property type="protein sequence ID" value="EER04118.1"/>
    <property type="molecule type" value="Genomic_DNA"/>
</dbReference>
<protein>
    <submittedName>
        <fullName evidence="1">Uncharacterized protein</fullName>
    </submittedName>
</protein>
<dbReference type="GeneID" id="9045360"/>
<name>C5LGM6_PERM5</name>
<evidence type="ECO:0000313" key="2">
    <source>
        <dbReference type="Proteomes" id="UP000007800"/>
    </source>
</evidence>
<dbReference type="RefSeq" id="XP_002772302.1">
    <property type="nucleotide sequence ID" value="XM_002772256.1"/>
</dbReference>
<dbReference type="Proteomes" id="UP000007800">
    <property type="component" value="Unassembled WGS sequence"/>
</dbReference>
<reference evidence="1 2" key="1">
    <citation type="submission" date="2008-07" db="EMBL/GenBank/DDBJ databases">
        <authorList>
            <person name="El-Sayed N."/>
            <person name="Caler E."/>
            <person name="Inman J."/>
            <person name="Amedeo P."/>
            <person name="Hass B."/>
            <person name="Wortman J."/>
        </authorList>
    </citation>
    <scope>NUCLEOTIDE SEQUENCE [LARGE SCALE GENOMIC DNA]</scope>
    <source>
        <strain evidence="2">ATCC 50983 / TXsc</strain>
    </source>
</reference>
<dbReference type="AlphaFoldDB" id="C5LGM6"/>
<dbReference type="InParanoid" id="C5LGM6"/>
<evidence type="ECO:0000313" key="1">
    <source>
        <dbReference type="EMBL" id="EER04118.1"/>
    </source>
</evidence>
<proteinExistence type="predicted"/>